<evidence type="ECO:0000313" key="1">
    <source>
        <dbReference type="EMBL" id="CAH0994016.1"/>
    </source>
</evidence>
<protein>
    <recommendedName>
        <fullName evidence="3">GNAT family N-acetyltransferase</fullName>
    </recommendedName>
</protein>
<dbReference type="RefSeq" id="WP_238803778.1">
    <property type="nucleotide sequence ID" value="NZ_CAKLPY010000001.1"/>
</dbReference>
<gene>
    <name evidence="1" type="ORF">EMA8858_00123</name>
</gene>
<accession>A0ABM9AKJ8</accession>
<comment type="caution">
    <text evidence="1">The sequence shown here is derived from an EMBL/GenBank/DDBJ whole genome shotgun (WGS) entry which is preliminary data.</text>
</comment>
<keyword evidence="2" id="KW-1185">Reference proteome</keyword>
<dbReference type="Proteomes" id="UP000837932">
    <property type="component" value="Unassembled WGS sequence"/>
</dbReference>
<reference evidence="1" key="1">
    <citation type="submission" date="2021-12" db="EMBL/GenBank/DDBJ databases">
        <authorList>
            <person name="Rodrigo-Torres L."/>
            <person name="Arahal R. D."/>
            <person name="Lucena T."/>
        </authorList>
    </citation>
    <scope>NUCLEOTIDE SEQUENCE</scope>
    <source>
        <strain evidence="1">CECT 8858</strain>
    </source>
</reference>
<dbReference type="EMBL" id="CAKLPY010000001">
    <property type="protein sequence ID" value="CAH0994016.1"/>
    <property type="molecule type" value="Genomic_DNA"/>
</dbReference>
<proteinExistence type="predicted"/>
<evidence type="ECO:0008006" key="3">
    <source>
        <dbReference type="Google" id="ProtNLM"/>
    </source>
</evidence>
<name>A0ABM9AKJ8_9BACT</name>
<organism evidence="1 2">
    <name type="scientific">Emticicia aquatica</name>
    <dbReference type="NCBI Taxonomy" id="1681835"/>
    <lineage>
        <taxon>Bacteria</taxon>
        <taxon>Pseudomonadati</taxon>
        <taxon>Bacteroidota</taxon>
        <taxon>Cytophagia</taxon>
        <taxon>Cytophagales</taxon>
        <taxon>Leadbetterellaceae</taxon>
        <taxon>Emticicia</taxon>
    </lineage>
</organism>
<evidence type="ECO:0000313" key="2">
    <source>
        <dbReference type="Proteomes" id="UP000837932"/>
    </source>
</evidence>
<sequence length="285" mass="33168">MHKLAAEITSFITENCETIILRNPDDFPKSPFIYLFLPEKNLVLHCIDQEIMVDKSTFFQELTNQFAAQNIKIIHLWVDVWHAKQDIVKSRLLSVLGKSETIPARLTQVRRIDKVLLDNFLTINHLQGSVNAKLKYALFLPKRYFRVIKNEKIVSELKDSEEMLVAVASFSNSKKILREGNVFRSFELIRFANLKGFTVVGGLNKLLKNFIREQSPDDIMTYADCDWSDGTNYEKLGFERIIQTSPLSFEVDNQLFTRKLIDQNSEKNKIYNAGNWKFLMKINHE</sequence>